<evidence type="ECO:0000256" key="1">
    <source>
        <dbReference type="SAM" id="MobiDB-lite"/>
    </source>
</evidence>
<feature type="region of interest" description="Disordered" evidence="1">
    <location>
        <begin position="272"/>
        <end position="368"/>
    </location>
</feature>
<protein>
    <submittedName>
        <fullName evidence="2">Uncharacterized protein</fullName>
    </submittedName>
</protein>
<feature type="compositionally biased region" description="Low complexity" evidence="1">
    <location>
        <begin position="219"/>
        <end position="244"/>
    </location>
</feature>
<feature type="compositionally biased region" description="Basic and acidic residues" evidence="1">
    <location>
        <begin position="171"/>
        <end position="197"/>
    </location>
</feature>
<feature type="compositionally biased region" description="Polar residues" evidence="1">
    <location>
        <begin position="290"/>
        <end position="299"/>
    </location>
</feature>
<keyword evidence="3" id="KW-1185">Reference proteome</keyword>
<feature type="region of interest" description="Disordered" evidence="1">
    <location>
        <begin position="167"/>
        <end position="244"/>
    </location>
</feature>
<organism evidence="2 3">
    <name type="scientific">Prymnesium parvum</name>
    <name type="common">Toxic golden alga</name>
    <dbReference type="NCBI Taxonomy" id="97485"/>
    <lineage>
        <taxon>Eukaryota</taxon>
        <taxon>Haptista</taxon>
        <taxon>Haptophyta</taxon>
        <taxon>Prymnesiophyceae</taxon>
        <taxon>Prymnesiales</taxon>
        <taxon>Prymnesiaceae</taxon>
        <taxon>Prymnesium</taxon>
    </lineage>
</organism>
<evidence type="ECO:0000313" key="3">
    <source>
        <dbReference type="Proteomes" id="UP001515480"/>
    </source>
</evidence>
<dbReference type="AlphaFoldDB" id="A0AB34JQ82"/>
<reference evidence="2 3" key="1">
    <citation type="journal article" date="2024" name="Science">
        <title>Giant polyketide synthase enzymes in the biosynthesis of giant marine polyether toxins.</title>
        <authorList>
            <person name="Fallon T.R."/>
            <person name="Shende V.V."/>
            <person name="Wierzbicki I.H."/>
            <person name="Pendleton A.L."/>
            <person name="Watervoot N.F."/>
            <person name="Auber R.P."/>
            <person name="Gonzalez D.J."/>
            <person name="Wisecaver J.H."/>
            <person name="Moore B.S."/>
        </authorList>
    </citation>
    <scope>NUCLEOTIDE SEQUENCE [LARGE SCALE GENOMIC DNA]</scope>
    <source>
        <strain evidence="2 3">12B1</strain>
    </source>
</reference>
<comment type="caution">
    <text evidence="2">The sequence shown here is derived from an EMBL/GenBank/DDBJ whole genome shotgun (WGS) entry which is preliminary data.</text>
</comment>
<evidence type="ECO:0000313" key="2">
    <source>
        <dbReference type="EMBL" id="KAL1522863.1"/>
    </source>
</evidence>
<proteinExistence type="predicted"/>
<dbReference type="InterPro" id="IPR035892">
    <property type="entry name" value="C2_domain_sf"/>
</dbReference>
<sequence length="368" mass="38683">MAPSPLLPLRVSVLDVCLEVALPAALQITCELPGNMFRGRLLPVQPDEEGVLDVSEDFAISIPPGSEMALALQAALLSEDEEESDLFLVVYGYGVYGEAADGADAEEAVEIGVAHINLHECALSAADEESLTLHLYDLSNEVVGAVSVTLNLARGLRQLLELPTEALAAAPREETREEGREEEPRVEEGEGGEREKQSATLVAPQQPADVAKGSGLAEARPAACGDGAPPATTPAAAPAATSLPPLRARGATSYSLAPRLPAVTRGPVVLAPSSRARPAESEAPCGDGVGSTTTKPHSTSPERQKSWSAMPTKAVTPPSQKVEQRRMYLKAQCEAIKSKLARSQGPEAEPERRSATSRRGSRSKIAPL</sequence>
<dbReference type="EMBL" id="JBGBPQ010000006">
    <property type="protein sequence ID" value="KAL1522863.1"/>
    <property type="molecule type" value="Genomic_DNA"/>
</dbReference>
<gene>
    <name evidence="2" type="ORF">AB1Y20_017829</name>
</gene>
<dbReference type="Gene3D" id="2.60.40.150">
    <property type="entry name" value="C2 domain"/>
    <property type="match status" value="1"/>
</dbReference>
<name>A0AB34JQ82_PRYPA</name>
<accession>A0AB34JQ82</accession>
<dbReference type="Proteomes" id="UP001515480">
    <property type="component" value="Unassembled WGS sequence"/>
</dbReference>